<evidence type="ECO:0008006" key="9">
    <source>
        <dbReference type="Google" id="ProtNLM"/>
    </source>
</evidence>
<dbReference type="InterPro" id="IPR043596">
    <property type="entry name" value="CFAP53/TCHP"/>
</dbReference>
<evidence type="ECO:0000313" key="7">
    <source>
        <dbReference type="EnsemblMetazoa" id="GAUT042770-PA"/>
    </source>
</evidence>
<dbReference type="VEuPathDB" id="VectorBase:GAUT042770"/>
<comment type="subcellular location">
    <subcellularLocation>
        <location evidence="1">Cytoplasm</location>
        <location evidence="1">Cytoskeleton</location>
    </subcellularLocation>
</comment>
<keyword evidence="8" id="KW-1185">Reference proteome</keyword>
<dbReference type="STRING" id="7395.A0A1A9VNP2"/>
<keyword evidence="6" id="KW-0472">Membrane</keyword>
<feature type="compositionally biased region" description="Polar residues" evidence="5">
    <location>
        <begin position="456"/>
        <end position="469"/>
    </location>
</feature>
<dbReference type="GO" id="GO:0006915">
    <property type="term" value="P:apoptotic process"/>
    <property type="evidence" value="ECO:0007669"/>
    <property type="project" value="TreeGrafter"/>
</dbReference>
<evidence type="ECO:0000256" key="1">
    <source>
        <dbReference type="ARBA" id="ARBA00004245"/>
    </source>
</evidence>
<feature type="coiled-coil region" evidence="4">
    <location>
        <begin position="206"/>
        <end position="295"/>
    </location>
</feature>
<evidence type="ECO:0000256" key="6">
    <source>
        <dbReference type="SAM" id="Phobius"/>
    </source>
</evidence>
<evidence type="ECO:0000256" key="4">
    <source>
        <dbReference type="SAM" id="Coils"/>
    </source>
</evidence>
<sequence>MKCIEFLLRVFFVISLIWCPLHLINGYISKLYVLPVAEEMSKAAQLQALYARRRQAEDDRIERTQELNRYYDHWGKVTTRFANWTAPEYYDKAGQQLQETKDKKEKEKGLAVRQRKLSEIFTTERETFDREMNELKRVRSRKVPTDTLEKIDENLKNQDKIRRKLELEAKLYGKLRHGVDDENLVFDSKSENETLAKLNWLDKQVNTQLEREREEARKQDQKLRLQEKQIKLEQLQKERHAIREREIQEVRTIQENYMLQLKERQEESENLKSEEKKLRDNIDELGKELELLKETDVVMQKPADLTQAYNFKRIKTFIRKRSEEFRNHIKIHIAILERTLDYAKKVTIADELIQKYKKLLDFEAQYVSQIEAMYESEAKSSLLRSEENWTRQHRERCNEINQYLENERKAFKVQLNDNLQRQEDVIELRSACLALIEDVSEKLKQLIKEEEESPRGNENTQESLTVSSSEAKKVRFEPNAKTSVSPSSLPQITKSFNNLNLDVWQDLPSSRRGIDTLPTNNNPNIVTPENVERPKYGRKRVAWT</sequence>
<evidence type="ECO:0000313" key="8">
    <source>
        <dbReference type="Proteomes" id="UP000078200"/>
    </source>
</evidence>
<organism evidence="7 8">
    <name type="scientific">Glossina austeni</name>
    <name type="common">Savannah tsetse fly</name>
    <dbReference type="NCBI Taxonomy" id="7395"/>
    <lineage>
        <taxon>Eukaryota</taxon>
        <taxon>Metazoa</taxon>
        <taxon>Ecdysozoa</taxon>
        <taxon>Arthropoda</taxon>
        <taxon>Hexapoda</taxon>
        <taxon>Insecta</taxon>
        <taxon>Pterygota</taxon>
        <taxon>Neoptera</taxon>
        <taxon>Endopterygota</taxon>
        <taxon>Diptera</taxon>
        <taxon>Brachycera</taxon>
        <taxon>Muscomorpha</taxon>
        <taxon>Hippoboscoidea</taxon>
        <taxon>Glossinidae</taxon>
        <taxon>Glossina</taxon>
    </lineage>
</organism>
<keyword evidence="6" id="KW-1133">Transmembrane helix</keyword>
<evidence type="ECO:0000256" key="3">
    <source>
        <dbReference type="ARBA" id="ARBA00023212"/>
    </source>
</evidence>
<feature type="transmembrane region" description="Helical" evidence="6">
    <location>
        <begin position="7"/>
        <end position="28"/>
    </location>
</feature>
<proteinExistence type="predicted"/>
<name>A0A1A9VNP2_GLOAU</name>
<dbReference type="PANTHER" id="PTHR31183">
    <property type="entry name" value="TRICHOPLEIN KERATIN FILAMENT-BINDING PROTEIN FAMILY MEMBER"/>
    <property type="match status" value="1"/>
</dbReference>
<dbReference type="AlphaFoldDB" id="A0A1A9VNP2"/>
<keyword evidence="2" id="KW-0963">Cytoplasm</keyword>
<reference evidence="7" key="1">
    <citation type="submission" date="2020-05" db="UniProtKB">
        <authorList>
            <consortium name="EnsemblMetazoa"/>
        </authorList>
    </citation>
    <scope>IDENTIFICATION</scope>
    <source>
        <strain evidence="7">TTRI</strain>
    </source>
</reference>
<evidence type="ECO:0000256" key="5">
    <source>
        <dbReference type="SAM" id="MobiDB-lite"/>
    </source>
</evidence>
<dbReference type="PANTHER" id="PTHR31183:SF2">
    <property type="entry name" value="TRICHOPLEIN KERATIN FILAMENT-BINDING PROTEIN"/>
    <property type="match status" value="1"/>
</dbReference>
<dbReference type="GO" id="GO:0045095">
    <property type="term" value="C:keratin filament"/>
    <property type="evidence" value="ECO:0007669"/>
    <property type="project" value="TreeGrafter"/>
</dbReference>
<dbReference type="Proteomes" id="UP000078200">
    <property type="component" value="Unassembled WGS sequence"/>
</dbReference>
<dbReference type="EnsemblMetazoa" id="GAUT042770-RA">
    <property type="protein sequence ID" value="GAUT042770-PA"/>
    <property type="gene ID" value="GAUT042770"/>
</dbReference>
<keyword evidence="3" id="KW-0206">Cytoskeleton</keyword>
<feature type="region of interest" description="Disordered" evidence="5">
    <location>
        <begin position="447"/>
        <end position="488"/>
    </location>
</feature>
<protein>
    <recommendedName>
        <fullName evidence="9">Trichoplein keratin filament-binding protein</fullName>
    </recommendedName>
</protein>
<keyword evidence="4" id="KW-0175">Coiled coil</keyword>
<keyword evidence="6" id="KW-0812">Transmembrane</keyword>
<evidence type="ECO:0000256" key="2">
    <source>
        <dbReference type="ARBA" id="ARBA00022490"/>
    </source>
</evidence>
<accession>A0A1A9VNP2</accession>